<protein>
    <submittedName>
        <fullName evidence="1">Uncharacterized protein</fullName>
    </submittedName>
</protein>
<dbReference type="Proteomes" id="UP000247409">
    <property type="component" value="Unassembled WGS sequence"/>
</dbReference>
<keyword evidence="2" id="KW-1185">Reference proteome</keyword>
<dbReference type="InterPro" id="IPR008993">
    <property type="entry name" value="TIMP-like_OB-fold"/>
</dbReference>
<reference evidence="1 2" key="1">
    <citation type="journal article" date="2018" name="Mol. Biol. Evol.">
        <title>Analysis of the draft genome of the red seaweed Gracilariopsis chorda provides insights into genome size evolution in Rhodophyta.</title>
        <authorList>
            <person name="Lee J."/>
            <person name="Yang E.C."/>
            <person name="Graf L."/>
            <person name="Yang J.H."/>
            <person name="Qiu H."/>
            <person name="Zel Zion U."/>
            <person name="Chan C.X."/>
            <person name="Stephens T.G."/>
            <person name="Weber A.P.M."/>
            <person name="Boo G.H."/>
            <person name="Boo S.M."/>
            <person name="Kim K.M."/>
            <person name="Shin Y."/>
            <person name="Jung M."/>
            <person name="Lee S.J."/>
            <person name="Yim H.S."/>
            <person name="Lee J.H."/>
            <person name="Bhattacharya D."/>
            <person name="Yoon H.S."/>
        </authorList>
    </citation>
    <scope>NUCLEOTIDE SEQUENCE [LARGE SCALE GENOMIC DNA]</scope>
    <source>
        <strain evidence="1 2">SKKU-2015</strain>
        <tissue evidence="1">Whole body</tissue>
    </source>
</reference>
<gene>
    <name evidence="1" type="ORF">BWQ96_07099</name>
</gene>
<evidence type="ECO:0000313" key="2">
    <source>
        <dbReference type="Proteomes" id="UP000247409"/>
    </source>
</evidence>
<sequence length="127" mass="13923">MPSNIRSGYDSDTTPVFKAEAIENRATGDPNYEYTVMRVKVTFRGCPPANEYVVVKSPKSAASCGVAFEPGNMYAVTAKLCRSSTPPPGLPASMETYTATSCSYNKRWDSCPYNDKVFLYYSPVQGC</sequence>
<dbReference type="SUPFAM" id="SSF50242">
    <property type="entry name" value="TIMP-like"/>
    <property type="match status" value="1"/>
</dbReference>
<evidence type="ECO:0000313" key="1">
    <source>
        <dbReference type="EMBL" id="PXF43155.1"/>
    </source>
</evidence>
<accession>A0A2V3IM46</accession>
<dbReference type="Gene3D" id="2.40.50.120">
    <property type="match status" value="1"/>
</dbReference>
<proteinExistence type="predicted"/>
<organism evidence="1 2">
    <name type="scientific">Gracilariopsis chorda</name>
    <dbReference type="NCBI Taxonomy" id="448386"/>
    <lineage>
        <taxon>Eukaryota</taxon>
        <taxon>Rhodophyta</taxon>
        <taxon>Florideophyceae</taxon>
        <taxon>Rhodymeniophycidae</taxon>
        <taxon>Gracilariales</taxon>
        <taxon>Gracilariaceae</taxon>
        <taxon>Gracilariopsis</taxon>
    </lineage>
</organism>
<dbReference type="AlphaFoldDB" id="A0A2V3IM46"/>
<dbReference type="EMBL" id="NBIV01000135">
    <property type="protein sequence ID" value="PXF43155.1"/>
    <property type="molecule type" value="Genomic_DNA"/>
</dbReference>
<comment type="caution">
    <text evidence="1">The sequence shown here is derived from an EMBL/GenBank/DDBJ whole genome shotgun (WGS) entry which is preliminary data.</text>
</comment>
<name>A0A2V3IM46_9FLOR</name>